<dbReference type="PANTHER" id="PTHR35901:SF1">
    <property type="entry name" value="EXONUCLEASE VAPC9"/>
    <property type="match status" value="1"/>
</dbReference>
<sequence>MAASIKSFVVDASFVLSSLLPDEKSPETDKLLRKYVTGEINLLSTSVFELEVFNGLRSAILQKRVLEGDATTIAEKFLKLRISCENIDSYEAFLIAKKENLSVYDASYVFLARSKRVPLLTLDSRLEKLAG</sequence>
<dbReference type="Proteomes" id="UP000178336">
    <property type="component" value="Unassembled WGS sequence"/>
</dbReference>
<feature type="domain" description="PIN" evidence="2">
    <location>
        <begin position="9"/>
        <end position="130"/>
    </location>
</feature>
<protein>
    <recommendedName>
        <fullName evidence="2">PIN domain-containing protein</fullName>
    </recommendedName>
</protein>
<evidence type="ECO:0000259" key="2">
    <source>
        <dbReference type="Pfam" id="PF01850"/>
    </source>
</evidence>
<dbReference type="InterPro" id="IPR002716">
    <property type="entry name" value="PIN_dom"/>
</dbReference>
<name>A0A1F5GSX0_9BACT</name>
<dbReference type="AlphaFoldDB" id="A0A1F5GSX0"/>
<comment type="caution">
    <text evidence="3">The sequence shown here is derived from an EMBL/GenBank/DDBJ whole genome shotgun (WGS) entry which is preliminary data.</text>
</comment>
<organism evidence="3 4">
    <name type="scientific">Candidatus Curtissbacteria bacterium RIFCSPLOWO2_01_FULL_37_9</name>
    <dbReference type="NCBI Taxonomy" id="1797724"/>
    <lineage>
        <taxon>Bacteria</taxon>
        <taxon>Candidatus Curtissiibacteriota</taxon>
    </lineage>
</organism>
<evidence type="ECO:0000313" key="3">
    <source>
        <dbReference type="EMBL" id="OGD94986.1"/>
    </source>
</evidence>
<dbReference type="InterPro" id="IPR029060">
    <property type="entry name" value="PIN-like_dom_sf"/>
</dbReference>
<dbReference type="InterPro" id="IPR044153">
    <property type="entry name" value="PIN_Pae0151-like"/>
</dbReference>
<keyword evidence="1" id="KW-0460">Magnesium</keyword>
<dbReference type="PANTHER" id="PTHR35901">
    <property type="entry name" value="RIBONUCLEASE VAPC3"/>
    <property type="match status" value="1"/>
</dbReference>
<dbReference type="STRING" id="1797724.A3A48_01560"/>
<evidence type="ECO:0000256" key="1">
    <source>
        <dbReference type="ARBA" id="ARBA00022842"/>
    </source>
</evidence>
<accession>A0A1F5GSX0</accession>
<reference evidence="3 4" key="1">
    <citation type="journal article" date="2016" name="Nat. Commun.">
        <title>Thousands of microbial genomes shed light on interconnected biogeochemical processes in an aquifer system.</title>
        <authorList>
            <person name="Anantharaman K."/>
            <person name="Brown C.T."/>
            <person name="Hug L.A."/>
            <person name="Sharon I."/>
            <person name="Castelle C.J."/>
            <person name="Probst A.J."/>
            <person name="Thomas B.C."/>
            <person name="Singh A."/>
            <person name="Wilkins M.J."/>
            <person name="Karaoz U."/>
            <person name="Brodie E.L."/>
            <person name="Williams K.H."/>
            <person name="Hubbard S.S."/>
            <person name="Banfield J.F."/>
        </authorList>
    </citation>
    <scope>NUCLEOTIDE SEQUENCE [LARGE SCALE GENOMIC DNA]</scope>
</reference>
<dbReference type="Gene3D" id="3.40.50.1010">
    <property type="entry name" value="5'-nuclease"/>
    <property type="match status" value="1"/>
</dbReference>
<dbReference type="EMBL" id="MFBN01000031">
    <property type="protein sequence ID" value="OGD94986.1"/>
    <property type="molecule type" value="Genomic_DNA"/>
</dbReference>
<dbReference type="CDD" id="cd09873">
    <property type="entry name" value="PIN_Pae0151-like"/>
    <property type="match status" value="1"/>
</dbReference>
<dbReference type="InterPro" id="IPR051619">
    <property type="entry name" value="TypeII_TA_RNase_PINc/VapC"/>
</dbReference>
<evidence type="ECO:0000313" key="4">
    <source>
        <dbReference type="Proteomes" id="UP000178336"/>
    </source>
</evidence>
<gene>
    <name evidence="3" type="ORF">A3A48_01560</name>
</gene>
<dbReference type="SUPFAM" id="SSF88723">
    <property type="entry name" value="PIN domain-like"/>
    <property type="match status" value="1"/>
</dbReference>
<proteinExistence type="predicted"/>
<dbReference type="Pfam" id="PF01850">
    <property type="entry name" value="PIN"/>
    <property type="match status" value="1"/>
</dbReference>